<feature type="domain" description="ABC transporter" evidence="12">
    <location>
        <begin position="13"/>
        <end position="244"/>
    </location>
</feature>
<dbReference type="SUPFAM" id="SSF52540">
    <property type="entry name" value="P-loop containing nucleoside triphosphate hydrolases"/>
    <property type="match status" value="1"/>
</dbReference>
<dbReference type="GO" id="GO:0015697">
    <property type="term" value="P:quaternary ammonium group transport"/>
    <property type="evidence" value="ECO:0007669"/>
    <property type="project" value="UniProtKB-ARBA"/>
</dbReference>
<evidence type="ECO:0000256" key="6">
    <source>
        <dbReference type="ARBA" id="ARBA00022840"/>
    </source>
</evidence>
<evidence type="ECO:0000256" key="10">
    <source>
        <dbReference type="ARBA" id="ARBA00023136"/>
    </source>
</evidence>
<evidence type="ECO:0000256" key="2">
    <source>
        <dbReference type="ARBA" id="ARBA00022475"/>
    </source>
</evidence>
<name>A0A017HTM4_9RHOB</name>
<feature type="compositionally biased region" description="Basic and acidic residues" evidence="11">
    <location>
        <begin position="272"/>
        <end position="282"/>
    </location>
</feature>
<dbReference type="GO" id="GO:0015408">
    <property type="term" value="F:ABC-type ferric iron transporter activity"/>
    <property type="evidence" value="ECO:0007669"/>
    <property type="project" value="InterPro"/>
</dbReference>
<evidence type="ECO:0000256" key="1">
    <source>
        <dbReference type="ARBA" id="ARBA00022448"/>
    </source>
</evidence>
<dbReference type="AlphaFoldDB" id="A0A017HTM4"/>
<sequence length="593" mass="62351">MFQSGMKIMEPRLRIEGLTRRFGGREVVRDVSLSIEAGQVSCLLGPSGCGKSTTLRLIAGVDWPDAGSIHVDGAPIVDGRARVPPEERGIGLMFQDFALFPHLTVAQNVAFGLPRKAAGRDERVRELLGRVGMTRHAEKHPHELSGGEQQRVALARALAPRPRIMLMDEPFSGLDDRLRDDIRDETLAVLKAEGTAVLLVTHEPTEAMRMADEILLMRDGRIVQAGAPYTIYNNPVDLPAAAFFSDLNVIRGGVEGAADGDALRTVSGTGRAGRDRGGHRDPAAAPRHRLRPGGAGATLHRHAWRGRARRRGAGTIHGVGEPGGVPDGLRRVDPQGARALGLPAEDGNAAVAHVPAGPLLRLPARGSAQGRLIVGQGPAGLVHEELRQDGNLLDQVDAEELEAGGGLVPAGDRPDAAPVVEAERAHDAARDRVGGQHQAELLAGADGGADRRHMAEPARGLGEGVGRESEGGAARGTVLGQHGLDLLRQSAGGVLELLIARFAHHGEAEVQGLELGEGEVQRGQGDRGGGGVAEAALARDGDAGGHQRVHVPVDRPLRDAQAPREVLGPVEAAVGQEAHEVEEAVVAGHRLSY</sequence>
<keyword evidence="9" id="KW-0406">Ion transport</keyword>
<dbReference type="HOGENOM" id="CLU_459953_0_0_5"/>
<protein>
    <submittedName>
        <fullName evidence="13">Ferric iron ABC transporter, ATP-binding protein</fullName>
    </submittedName>
</protein>
<dbReference type="SMART" id="SM00382">
    <property type="entry name" value="AAA"/>
    <property type="match status" value="1"/>
</dbReference>
<evidence type="ECO:0000256" key="9">
    <source>
        <dbReference type="ARBA" id="ARBA00023065"/>
    </source>
</evidence>
<keyword evidence="4" id="KW-0997">Cell inner membrane</keyword>
<feature type="region of interest" description="Disordered" evidence="11">
    <location>
        <begin position="264"/>
        <end position="295"/>
    </location>
</feature>
<keyword evidence="14" id="KW-1185">Reference proteome</keyword>
<gene>
    <name evidence="13" type="ORF">Rumeso_00846</name>
</gene>
<dbReference type="CDD" id="cd03259">
    <property type="entry name" value="ABC_Carb_Solutes_like"/>
    <property type="match status" value="1"/>
</dbReference>
<dbReference type="FunFam" id="3.40.50.300:FF:000425">
    <property type="entry name" value="Probable ABC transporter, ATP-binding subunit"/>
    <property type="match status" value="1"/>
</dbReference>
<dbReference type="InterPro" id="IPR003439">
    <property type="entry name" value="ABC_transporter-like_ATP-bd"/>
</dbReference>
<dbReference type="InterPro" id="IPR003593">
    <property type="entry name" value="AAA+_ATPase"/>
</dbReference>
<dbReference type="EMBL" id="AOSK01000024">
    <property type="protein sequence ID" value="EYD77680.1"/>
    <property type="molecule type" value="Genomic_DNA"/>
</dbReference>
<dbReference type="Pfam" id="PF00005">
    <property type="entry name" value="ABC_tran"/>
    <property type="match status" value="1"/>
</dbReference>
<dbReference type="PROSITE" id="PS00211">
    <property type="entry name" value="ABC_TRANSPORTER_1"/>
    <property type="match status" value="1"/>
</dbReference>
<dbReference type="GO" id="GO:0005524">
    <property type="term" value="F:ATP binding"/>
    <property type="evidence" value="ECO:0007669"/>
    <property type="project" value="UniProtKB-KW"/>
</dbReference>
<evidence type="ECO:0000256" key="5">
    <source>
        <dbReference type="ARBA" id="ARBA00022741"/>
    </source>
</evidence>
<dbReference type="InterPro" id="IPR017871">
    <property type="entry name" value="ABC_transporter-like_CS"/>
</dbReference>
<evidence type="ECO:0000259" key="12">
    <source>
        <dbReference type="PROSITE" id="PS50893"/>
    </source>
</evidence>
<evidence type="ECO:0000313" key="13">
    <source>
        <dbReference type="EMBL" id="EYD77680.1"/>
    </source>
</evidence>
<keyword evidence="2" id="KW-1003">Cell membrane</keyword>
<keyword evidence="6 13" id="KW-0067">ATP-binding</keyword>
<evidence type="ECO:0000256" key="11">
    <source>
        <dbReference type="SAM" id="MobiDB-lite"/>
    </source>
</evidence>
<dbReference type="GO" id="GO:0016020">
    <property type="term" value="C:membrane"/>
    <property type="evidence" value="ECO:0007669"/>
    <property type="project" value="InterPro"/>
</dbReference>
<keyword evidence="5" id="KW-0547">Nucleotide-binding</keyword>
<reference evidence="13 14" key="1">
    <citation type="submission" date="2013-02" db="EMBL/GenBank/DDBJ databases">
        <authorList>
            <person name="Fiebig A."/>
            <person name="Goeker M."/>
            <person name="Klenk H.-P.P."/>
        </authorList>
    </citation>
    <scope>NUCLEOTIDE SEQUENCE [LARGE SCALE GENOMIC DNA]</scope>
    <source>
        <strain evidence="13 14">DSM 19309</strain>
    </source>
</reference>
<keyword evidence="10" id="KW-0472">Membrane</keyword>
<keyword evidence="1" id="KW-0813">Transport</keyword>
<dbReference type="GO" id="GO:0016887">
    <property type="term" value="F:ATP hydrolysis activity"/>
    <property type="evidence" value="ECO:0007669"/>
    <property type="project" value="InterPro"/>
</dbReference>
<dbReference type="PROSITE" id="PS50893">
    <property type="entry name" value="ABC_TRANSPORTER_2"/>
    <property type="match status" value="1"/>
</dbReference>
<dbReference type="InterPro" id="IPR050093">
    <property type="entry name" value="ABC_SmlMolc_Importer"/>
</dbReference>
<dbReference type="PATRIC" id="fig|442562.3.peg.840"/>
<evidence type="ECO:0000256" key="4">
    <source>
        <dbReference type="ARBA" id="ARBA00022519"/>
    </source>
</evidence>
<dbReference type="Proteomes" id="UP000019666">
    <property type="component" value="Unassembled WGS sequence"/>
</dbReference>
<dbReference type="Gene3D" id="3.40.50.300">
    <property type="entry name" value="P-loop containing nucleotide triphosphate hydrolases"/>
    <property type="match status" value="1"/>
</dbReference>
<dbReference type="InterPro" id="IPR015853">
    <property type="entry name" value="ABC_transpr_FbpC"/>
</dbReference>
<dbReference type="PANTHER" id="PTHR42781:SF5">
    <property type="entry name" value="PUTRESCINE TRANSPORT ATP-BINDING PROTEIN POTG"/>
    <property type="match status" value="1"/>
</dbReference>
<dbReference type="InterPro" id="IPR027417">
    <property type="entry name" value="P-loop_NTPase"/>
</dbReference>
<proteinExistence type="predicted"/>
<evidence type="ECO:0000313" key="14">
    <source>
        <dbReference type="Proteomes" id="UP000019666"/>
    </source>
</evidence>
<keyword evidence="7" id="KW-1278">Translocase</keyword>
<comment type="caution">
    <text evidence="13">The sequence shown here is derived from an EMBL/GenBank/DDBJ whole genome shotgun (WGS) entry which is preliminary data.</text>
</comment>
<feature type="region of interest" description="Disordered" evidence="11">
    <location>
        <begin position="513"/>
        <end position="532"/>
    </location>
</feature>
<evidence type="ECO:0000256" key="7">
    <source>
        <dbReference type="ARBA" id="ARBA00022967"/>
    </source>
</evidence>
<keyword evidence="8" id="KW-0408">Iron</keyword>
<organism evidence="13 14">
    <name type="scientific">Rubellimicrobium mesophilum DSM 19309</name>
    <dbReference type="NCBI Taxonomy" id="442562"/>
    <lineage>
        <taxon>Bacteria</taxon>
        <taxon>Pseudomonadati</taxon>
        <taxon>Pseudomonadota</taxon>
        <taxon>Alphaproteobacteria</taxon>
        <taxon>Rhodobacterales</taxon>
        <taxon>Roseobacteraceae</taxon>
        <taxon>Rubellimicrobium</taxon>
    </lineage>
</organism>
<evidence type="ECO:0000256" key="3">
    <source>
        <dbReference type="ARBA" id="ARBA00022496"/>
    </source>
</evidence>
<keyword evidence="3" id="KW-0410">Iron transport</keyword>
<dbReference type="PANTHER" id="PTHR42781">
    <property type="entry name" value="SPERMIDINE/PUTRESCINE IMPORT ATP-BINDING PROTEIN POTA"/>
    <property type="match status" value="1"/>
</dbReference>
<dbReference type="STRING" id="442562.Rumeso_00846"/>
<accession>A0A017HTM4</accession>
<evidence type="ECO:0000256" key="8">
    <source>
        <dbReference type="ARBA" id="ARBA00023004"/>
    </source>
</evidence>